<name>A0A5B8IBG4_9RHOB</name>
<dbReference type="PRINTS" id="PR00081">
    <property type="entry name" value="GDHRDH"/>
</dbReference>
<dbReference type="Proteomes" id="UP000318483">
    <property type="component" value="Plasmid unnamed4"/>
</dbReference>
<dbReference type="PROSITE" id="PS00061">
    <property type="entry name" value="ADH_SHORT"/>
    <property type="match status" value="1"/>
</dbReference>
<dbReference type="InterPro" id="IPR036291">
    <property type="entry name" value="NAD(P)-bd_dom_sf"/>
</dbReference>
<geneLocation type="plasmid" evidence="4 5">
    <name>unnamed4</name>
</geneLocation>
<dbReference type="OrthoDB" id="9804774at2"/>
<dbReference type="PRINTS" id="PR00080">
    <property type="entry name" value="SDRFAMILY"/>
</dbReference>
<reference evidence="4 5" key="1">
    <citation type="submission" date="2019-07" db="EMBL/GenBank/DDBJ databases">
        <title>Litoreibacter alkalisoli sp. nov., isolated from saline-alkaline soil.</title>
        <authorList>
            <person name="Wang S."/>
            <person name="Xu L."/>
            <person name="Xing Y.-T."/>
            <person name="Sun J.-Q."/>
        </authorList>
    </citation>
    <scope>NUCLEOTIDE SEQUENCE [LARGE SCALE GENOMIC DNA]</scope>
    <source>
        <strain evidence="4 5">LN3S51</strain>
        <plasmid evidence="4 5">unnamed4</plasmid>
    </source>
</reference>
<dbReference type="Pfam" id="PF00106">
    <property type="entry name" value="adh_short"/>
    <property type="match status" value="1"/>
</dbReference>
<dbReference type="Gene3D" id="3.40.50.720">
    <property type="entry name" value="NAD(P)-binding Rossmann-like Domain"/>
    <property type="match status" value="1"/>
</dbReference>
<keyword evidence="4" id="KW-0614">Plasmid</keyword>
<dbReference type="PANTHER" id="PTHR42879:SF2">
    <property type="entry name" value="3-OXOACYL-[ACYL-CARRIER-PROTEIN] REDUCTASE FABG"/>
    <property type="match status" value="1"/>
</dbReference>
<dbReference type="KEGG" id="lit:FPZ52_17905"/>
<dbReference type="AlphaFoldDB" id="A0A5B8IBG4"/>
<dbReference type="PANTHER" id="PTHR42879">
    <property type="entry name" value="3-OXOACYL-(ACYL-CARRIER-PROTEIN) REDUCTASE"/>
    <property type="match status" value="1"/>
</dbReference>
<dbReference type="GO" id="GO:0032787">
    <property type="term" value="P:monocarboxylic acid metabolic process"/>
    <property type="evidence" value="ECO:0007669"/>
    <property type="project" value="UniProtKB-ARBA"/>
</dbReference>
<protein>
    <submittedName>
        <fullName evidence="4">SDR family oxidoreductase</fullName>
    </submittedName>
</protein>
<dbReference type="EMBL" id="CP042265">
    <property type="protein sequence ID" value="QDY71549.1"/>
    <property type="molecule type" value="Genomic_DNA"/>
</dbReference>
<dbReference type="SUPFAM" id="SSF51735">
    <property type="entry name" value="NAD(P)-binding Rossmann-fold domains"/>
    <property type="match status" value="1"/>
</dbReference>
<evidence type="ECO:0000313" key="5">
    <source>
        <dbReference type="Proteomes" id="UP000318483"/>
    </source>
</evidence>
<evidence type="ECO:0000256" key="2">
    <source>
        <dbReference type="ARBA" id="ARBA00023002"/>
    </source>
</evidence>
<comment type="similarity">
    <text evidence="1 3">Belongs to the short-chain dehydrogenases/reductases (SDR) family.</text>
</comment>
<keyword evidence="2" id="KW-0560">Oxidoreductase</keyword>
<evidence type="ECO:0000313" key="4">
    <source>
        <dbReference type="EMBL" id="QDY71549.1"/>
    </source>
</evidence>
<gene>
    <name evidence="4" type="ORF">FPZ52_17905</name>
</gene>
<dbReference type="GO" id="GO:0016491">
    <property type="term" value="F:oxidoreductase activity"/>
    <property type="evidence" value="ECO:0007669"/>
    <property type="project" value="UniProtKB-KW"/>
</dbReference>
<dbReference type="FunFam" id="3.40.50.720:FF:000173">
    <property type="entry name" value="3-oxoacyl-[acyl-carrier protein] reductase"/>
    <property type="match status" value="1"/>
</dbReference>
<proteinExistence type="inferred from homology"/>
<dbReference type="RefSeq" id="WP_146366963.1">
    <property type="nucleotide sequence ID" value="NZ_CP042265.1"/>
</dbReference>
<keyword evidence="5" id="KW-1185">Reference proteome</keyword>
<dbReference type="InterPro" id="IPR050259">
    <property type="entry name" value="SDR"/>
</dbReference>
<evidence type="ECO:0000256" key="1">
    <source>
        <dbReference type="ARBA" id="ARBA00006484"/>
    </source>
</evidence>
<dbReference type="InterPro" id="IPR002347">
    <property type="entry name" value="SDR_fam"/>
</dbReference>
<sequence length="240" mass="25191">MKNVIVTGVSRGLGLAIATSLAAREDYRVIGLSRTIGEGYQVLMDAHPDRVVHITFDAAEIDAIPGIVRGVTKEYGAIYGLVNNAAIGMDGVLATLHGSDIARALRVNLESPITLTKYVSRSMMAKREGRIINISSIIASTGFHALSAYAASKAGLEGFTRSLSRELGKMGITVNCVAPGYMETAMTEGIRDDHMASIRRRAPLGLPTPENAAGAVVYLLGEDAARTSGTVLTVDGGSTA</sequence>
<evidence type="ECO:0000256" key="3">
    <source>
        <dbReference type="RuleBase" id="RU000363"/>
    </source>
</evidence>
<accession>A0A5B8IBG4</accession>
<organism evidence="4 5">
    <name type="scientific">Qingshengfaniella alkalisoli</name>
    <dbReference type="NCBI Taxonomy" id="2599296"/>
    <lineage>
        <taxon>Bacteria</taxon>
        <taxon>Pseudomonadati</taxon>
        <taxon>Pseudomonadota</taxon>
        <taxon>Alphaproteobacteria</taxon>
        <taxon>Rhodobacterales</taxon>
        <taxon>Paracoccaceae</taxon>
        <taxon>Qingshengfaniella</taxon>
    </lineage>
</organism>
<dbReference type="InterPro" id="IPR020904">
    <property type="entry name" value="Sc_DH/Rdtase_CS"/>
</dbReference>